<keyword evidence="3" id="KW-0808">Transferase</keyword>
<comment type="similarity">
    <text evidence="2">Belongs to the YkuD family.</text>
</comment>
<dbReference type="RefSeq" id="WP_085378834.1">
    <property type="nucleotide sequence ID" value="NZ_CP020612.1"/>
</dbReference>
<dbReference type="UniPathway" id="UPA00219"/>
<dbReference type="OrthoDB" id="9804204at2"/>
<dbReference type="PANTHER" id="PTHR38589:SF1">
    <property type="entry name" value="BLR0621 PROTEIN"/>
    <property type="match status" value="1"/>
</dbReference>
<dbReference type="PANTHER" id="PTHR38589">
    <property type="entry name" value="BLR0621 PROTEIN"/>
    <property type="match status" value="1"/>
</dbReference>
<evidence type="ECO:0000256" key="1">
    <source>
        <dbReference type="ARBA" id="ARBA00004752"/>
    </source>
</evidence>
<feature type="active site" description="Nucleophile" evidence="7">
    <location>
        <position position="135"/>
    </location>
</feature>
<gene>
    <name evidence="9" type="ORF">B0A89_07950</name>
</gene>
<protein>
    <recommendedName>
        <fullName evidence="8">L,D-TPase catalytic domain-containing protein</fullName>
    </recommendedName>
</protein>
<feature type="domain" description="L,D-TPase catalytic" evidence="8">
    <location>
        <begin position="1"/>
        <end position="159"/>
    </location>
</feature>
<dbReference type="STRING" id="1945662.B0A89_07950"/>
<sequence length="179" mass="19049">MVLTPRGLRVAGRVLACSIGRSGVTAAKREGDGATPAGIHRITGLLWRADRLPRPAPWAVPIRAGDLWCDDPGDPSYNRLVRAPFAARHEVLRRADPLYDLVLVTDWNGPPARPGAGSAIFLHQWRRPGFPTAGCIAMARPDLLWLAARACPGTRLFVPPGLAGRAGVAGRCAGQAPSD</sequence>
<evidence type="ECO:0000256" key="5">
    <source>
        <dbReference type="ARBA" id="ARBA00022984"/>
    </source>
</evidence>
<dbReference type="CDD" id="cd16913">
    <property type="entry name" value="YkuD_like"/>
    <property type="match status" value="1"/>
</dbReference>
<dbReference type="Pfam" id="PF03734">
    <property type="entry name" value="YkuD"/>
    <property type="match status" value="1"/>
</dbReference>
<comment type="pathway">
    <text evidence="1 7">Cell wall biogenesis; peptidoglycan biosynthesis.</text>
</comment>
<keyword evidence="4 7" id="KW-0133">Cell shape</keyword>
<evidence type="ECO:0000313" key="10">
    <source>
        <dbReference type="Proteomes" id="UP000193017"/>
    </source>
</evidence>
<proteinExistence type="inferred from homology"/>
<evidence type="ECO:0000259" key="8">
    <source>
        <dbReference type="PROSITE" id="PS52029"/>
    </source>
</evidence>
<dbReference type="KEGG" id="pcon:B0A89_07950"/>
<dbReference type="GO" id="GO:0008360">
    <property type="term" value="P:regulation of cell shape"/>
    <property type="evidence" value="ECO:0007669"/>
    <property type="project" value="UniProtKB-UniRule"/>
</dbReference>
<evidence type="ECO:0000256" key="6">
    <source>
        <dbReference type="ARBA" id="ARBA00023316"/>
    </source>
</evidence>
<accession>A0A1W6CXH9</accession>
<dbReference type="GO" id="GO:0016740">
    <property type="term" value="F:transferase activity"/>
    <property type="evidence" value="ECO:0007669"/>
    <property type="project" value="UniProtKB-KW"/>
</dbReference>
<feature type="active site" description="Proton donor/acceptor" evidence="7">
    <location>
        <position position="123"/>
    </location>
</feature>
<dbReference type="GO" id="GO:0004180">
    <property type="term" value="F:carboxypeptidase activity"/>
    <property type="evidence" value="ECO:0007669"/>
    <property type="project" value="UniProtKB-ARBA"/>
</dbReference>
<dbReference type="GO" id="GO:0071555">
    <property type="term" value="P:cell wall organization"/>
    <property type="evidence" value="ECO:0007669"/>
    <property type="project" value="UniProtKB-UniRule"/>
</dbReference>
<reference evidence="9 10" key="1">
    <citation type="submission" date="2017-03" db="EMBL/GenBank/DDBJ databases">
        <title>Genome sequence of Paracoccus contaminans isolated from a water microcosm.</title>
        <authorList>
            <person name="Aurass P."/>
            <person name="Karste S."/>
            <person name="Trost E."/>
            <person name="Glaeser S.P."/>
            <person name="Kaempfer P."/>
            <person name="Flieger A."/>
        </authorList>
    </citation>
    <scope>NUCLEOTIDE SEQUENCE [LARGE SCALE GENOMIC DNA]</scope>
    <source>
        <strain evidence="10">RKI 16-01929T\LMG 29738T\CCM 8701T\CIP 111112T</strain>
    </source>
</reference>
<dbReference type="SUPFAM" id="SSF141523">
    <property type="entry name" value="L,D-transpeptidase catalytic domain-like"/>
    <property type="match status" value="1"/>
</dbReference>
<dbReference type="EMBL" id="CP020612">
    <property type="protein sequence ID" value="ARJ69564.1"/>
    <property type="molecule type" value="Genomic_DNA"/>
</dbReference>
<keyword evidence="5 7" id="KW-0573">Peptidoglycan synthesis</keyword>
<evidence type="ECO:0000313" key="9">
    <source>
        <dbReference type="EMBL" id="ARJ69564.1"/>
    </source>
</evidence>
<dbReference type="Proteomes" id="UP000193017">
    <property type="component" value="Chromosome"/>
</dbReference>
<organism evidence="9 10">
    <name type="scientific">Paracoccus contaminans</name>
    <dbReference type="NCBI Taxonomy" id="1945662"/>
    <lineage>
        <taxon>Bacteria</taxon>
        <taxon>Pseudomonadati</taxon>
        <taxon>Pseudomonadota</taxon>
        <taxon>Alphaproteobacteria</taxon>
        <taxon>Rhodobacterales</taxon>
        <taxon>Paracoccaceae</taxon>
        <taxon>Paracoccus</taxon>
    </lineage>
</organism>
<dbReference type="InterPro" id="IPR038063">
    <property type="entry name" value="Transpep_catalytic_dom"/>
</dbReference>
<evidence type="ECO:0000256" key="3">
    <source>
        <dbReference type="ARBA" id="ARBA00022679"/>
    </source>
</evidence>
<dbReference type="AlphaFoldDB" id="A0A1W6CXH9"/>
<keyword evidence="10" id="KW-1185">Reference proteome</keyword>
<evidence type="ECO:0000256" key="2">
    <source>
        <dbReference type="ARBA" id="ARBA00005992"/>
    </source>
</evidence>
<keyword evidence="6 7" id="KW-0961">Cell wall biogenesis/degradation</keyword>
<dbReference type="PROSITE" id="PS52029">
    <property type="entry name" value="LD_TPASE"/>
    <property type="match status" value="1"/>
</dbReference>
<evidence type="ECO:0000256" key="7">
    <source>
        <dbReference type="PROSITE-ProRule" id="PRU01373"/>
    </source>
</evidence>
<name>A0A1W6CXH9_9RHOB</name>
<evidence type="ECO:0000256" key="4">
    <source>
        <dbReference type="ARBA" id="ARBA00022960"/>
    </source>
</evidence>
<dbReference type="InterPro" id="IPR005490">
    <property type="entry name" value="LD_TPept_cat_dom"/>
</dbReference>
<dbReference type="GO" id="GO:0009252">
    <property type="term" value="P:peptidoglycan biosynthetic process"/>
    <property type="evidence" value="ECO:0007669"/>
    <property type="project" value="UniProtKB-UniPathway"/>
</dbReference>